<dbReference type="eggNOG" id="KOG0619">
    <property type="taxonomic scope" value="Eukaryota"/>
</dbReference>
<keyword evidence="12" id="KW-0808">Transferase</keyword>
<comment type="subcellular location">
    <subcellularLocation>
        <location evidence="1">Cell membrane</location>
        <topology evidence="1">Single-pass type I membrane protein</topology>
    </subcellularLocation>
</comment>
<keyword evidence="9" id="KW-0472">Membrane</keyword>
<evidence type="ECO:0000256" key="3">
    <source>
        <dbReference type="ARBA" id="ARBA00022475"/>
    </source>
</evidence>
<protein>
    <submittedName>
        <fullName evidence="12">LRR receptor-like serine/threonine-protein kinase FLS2</fullName>
    </submittedName>
</protein>
<dbReference type="KEGG" id="mnt:21385013"/>
<dbReference type="AlphaFoldDB" id="W9RRF7"/>
<keyword evidence="10 12" id="KW-0675">Receptor</keyword>
<dbReference type="OrthoDB" id="1719097at2759"/>
<evidence type="ECO:0000256" key="1">
    <source>
        <dbReference type="ARBA" id="ARBA00004251"/>
    </source>
</evidence>
<keyword evidence="3" id="KW-1003">Cell membrane</keyword>
<keyword evidence="8" id="KW-1133">Transmembrane helix</keyword>
<keyword evidence="7" id="KW-0677">Repeat</keyword>
<reference evidence="13" key="1">
    <citation type="submission" date="2013-01" db="EMBL/GenBank/DDBJ databases">
        <title>Draft Genome Sequence of a Mulberry Tree, Morus notabilis C.K. Schneid.</title>
        <authorList>
            <person name="He N."/>
            <person name="Zhao S."/>
        </authorList>
    </citation>
    <scope>NUCLEOTIDE SEQUENCE</scope>
</reference>
<dbReference type="InterPro" id="IPR046956">
    <property type="entry name" value="RLP23-like"/>
</dbReference>
<sequence>MYMLDIGENKFEGTIPLCIGRNLLELKILILRSNQTHGHIPDELCALSSLQILDLSDNNLSGLIPKCINNFSSVAVKFKNKYFSLDIGGSIDGGSLNLREVAELMMKGKVVIYDEILSPITSMDHSSNHLFGDIPTEITSLSSLLSLNLSNNLLFGAIPLQIGKMGALESLDLSLNQLSGEIPPSMSSLSFLSLLNLSCNNLRGRIPTGTLLQSFDASSFAGNDLCGRPLTENCSSGGVIIAVEDMG</sequence>
<evidence type="ECO:0000256" key="6">
    <source>
        <dbReference type="ARBA" id="ARBA00022729"/>
    </source>
</evidence>
<evidence type="ECO:0000313" key="13">
    <source>
        <dbReference type="Proteomes" id="UP000030645"/>
    </source>
</evidence>
<evidence type="ECO:0000256" key="8">
    <source>
        <dbReference type="ARBA" id="ARBA00022989"/>
    </source>
</evidence>
<evidence type="ECO:0000256" key="2">
    <source>
        <dbReference type="ARBA" id="ARBA00009592"/>
    </source>
</evidence>
<comment type="similarity">
    <text evidence="2">Belongs to the RLP family.</text>
</comment>
<keyword evidence="4" id="KW-0433">Leucine-rich repeat</keyword>
<dbReference type="SMART" id="SM00369">
    <property type="entry name" value="LRR_TYP"/>
    <property type="match status" value="3"/>
</dbReference>
<dbReference type="FunFam" id="3.80.10.10:FF:000111">
    <property type="entry name" value="LRR receptor-like serine/threonine-protein kinase ERECTA"/>
    <property type="match status" value="1"/>
</dbReference>
<evidence type="ECO:0000256" key="10">
    <source>
        <dbReference type="ARBA" id="ARBA00023170"/>
    </source>
</evidence>
<dbReference type="EMBL" id="KE345479">
    <property type="protein sequence ID" value="EXC04551.1"/>
    <property type="molecule type" value="Genomic_DNA"/>
</dbReference>
<keyword evidence="13" id="KW-1185">Reference proteome</keyword>
<dbReference type="InterPro" id="IPR032675">
    <property type="entry name" value="LRR_dom_sf"/>
</dbReference>
<evidence type="ECO:0000256" key="7">
    <source>
        <dbReference type="ARBA" id="ARBA00022737"/>
    </source>
</evidence>
<dbReference type="Pfam" id="PF00560">
    <property type="entry name" value="LRR_1"/>
    <property type="match status" value="3"/>
</dbReference>
<dbReference type="PANTHER" id="PTHR48063:SF98">
    <property type="entry name" value="LRR RECEPTOR-LIKE SERINE_THREONINE-PROTEIN KINASE FLS2"/>
    <property type="match status" value="1"/>
</dbReference>
<dbReference type="Gene3D" id="3.80.10.10">
    <property type="entry name" value="Ribonuclease Inhibitor"/>
    <property type="match status" value="1"/>
</dbReference>
<keyword evidence="6" id="KW-0732">Signal</keyword>
<keyword evidence="12" id="KW-0418">Kinase</keyword>
<evidence type="ECO:0000313" key="12">
    <source>
        <dbReference type="EMBL" id="EXC04551.1"/>
    </source>
</evidence>
<dbReference type="InterPro" id="IPR003591">
    <property type="entry name" value="Leu-rich_rpt_typical-subtyp"/>
</dbReference>
<evidence type="ECO:0000256" key="4">
    <source>
        <dbReference type="ARBA" id="ARBA00022614"/>
    </source>
</evidence>
<name>W9RRF7_9ROSA</name>
<dbReference type="InterPro" id="IPR001611">
    <property type="entry name" value="Leu-rich_rpt"/>
</dbReference>
<gene>
    <name evidence="12" type="ORF">L484_001410</name>
</gene>
<dbReference type="Proteomes" id="UP000030645">
    <property type="component" value="Unassembled WGS sequence"/>
</dbReference>
<dbReference type="PRINTS" id="PR00019">
    <property type="entry name" value="LEURICHRPT"/>
</dbReference>
<dbReference type="PANTHER" id="PTHR48063">
    <property type="entry name" value="LRR RECEPTOR-LIKE KINASE"/>
    <property type="match status" value="1"/>
</dbReference>
<dbReference type="SUPFAM" id="SSF52058">
    <property type="entry name" value="L domain-like"/>
    <property type="match status" value="1"/>
</dbReference>
<dbReference type="GO" id="GO:0005886">
    <property type="term" value="C:plasma membrane"/>
    <property type="evidence" value="ECO:0007669"/>
    <property type="project" value="UniProtKB-SubCell"/>
</dbReference>
<evidence type="ECO:0000256" key="11">
    <source>
        <dbReference type="ARBA" id="ARBA00023180"/>
    </source>
</evidence>
<keyword evidence="11" id="KW-0325">Glycoprotein</keyword>
<evidence type="ECO:0000256" key="5">
    <source>
        <dbReference type="ARBA" id="ARBA00022692"/>
    </source>
</evidence>
<dbReference type="GO" id="GO:0016301">
    <property type="term" value="F:kinase activity"/>
    <property type="evidence" value="ECO:0007669"/>
    <property type="project" value="UniProtKB-KW"/>
</dbReference>
<keyword evidence="5" id="KW-0812">Transmembrane</keyword>
<organism evidence="12 13">
    <name type="scientific">Morus notabilis</name>
    <dbReference type="NCBI Taxonomy" id="981085"/>
    <lineage>
        <taxon>Eukaryota</taxon>
        <taxon>Viridiplantae</taxon>
        <taxon>Streptophyta</taxon>
        <taxon>Embryophyta</taxon>
        <taxon>Tracheophyta</taxon>
        <taxon>Spermatophyta</taxon>
        <taxon>Magnoliopsida</taxon>
        <taxon>eudicotyledons</taxon>
        <taxon>Gunneridae</taxon>
        <taxon>Pentapetalae</taxon>
        <taxon>rosids</taxon>
        <taxon>fabids</taxon>
        <taxon>Rosales</taxon>
        <taxon>Moraceae</taxon>
        <taxon>Moreae</taxon>
        <taxon>Morus</taxon>
    </lineage>
</organism>
<evidence type="ECO:0000256" key="9">
    <source>
        <dbReference type="ARBA" id="ARBA00023136"/>
    </source>
</evidence>
<proteinExistence type="inferred from homology"/>
<accession>W9RRF7</accession>
<dbReference type="STRING" id="981085.W9RRF7"/>